<proteinExistence type="predicted"/>
<gene>
    <name evidence="2" type="ORF">EWM64_g1054</name>
</gene>
<dbReference type="InterPro" id="IPR036047">
    <property type="entry name" value="F-box-like_dom_sf"/>
</dbReference>
<dbReference type="Proteomes" id="UP000298061">
    <property type="component" value="Unassembled WGS sequence"/>
</dbReference>
<reference evidence="2 3" key="1">
    <citation type="submission" date="2019-02" db="EMBL/GenBank/DDBJ databases">
        <title>Genome sequencing of the rare red list fungi Hericium alpestre (H. flagellum).</title>
        <authorList>
            <person name="Buettner E."/>
            <person name="Kellner H."/>
        </authorList>
    </citation>
    <scope>NUCLEOTIDE SEQUENCE [LARGE SCALE GENOMIC DNA]</scope>
    <source>
        <strain evidence="2 3">DSM 108284</strain>
    </source>
</reference>
<keyword evidence="3" id="KW-1185">Reference proteome</keyword>
<dbReference type="EMBL" id="SFCI01000064">
    <property type="protein sequence ID" value="TFY82957.1"/>
    <property type="molecule type" value="Genomic_DNA"/>
</dbReference>
<dbReference type="Pfam" id="PF12937">
    <property type="entry name" value="F-box-like"/>
    <property type="match status" value="1"/>
</dbReference>
<dbReference type="STRING" id="135208.A0A4Z0A9E3"/>
<evidence type="ECO:0000313" key="3">
    <source>
        <dbReference type="Proteomes" id="UP000298061"/>
    </source>
</evidence>
<organism evidence="2 3">
    <name type="scientific">Hericium alpestre</name>
    <dbReference type="NCBI Taxonomy" id="135208"/>
    <lineage>
        <taxon>Eukaryota</taxon>
        <taxon>Fungi</taxon>
        <taxon>Dikarya</taxon>
        <taxon>Basidiomycota</taxon>
        <taxon>Agaricomycotina</taxon>
        <taxon>Agaricomycetes</taxon>
        <taxon>Russulales</taxon>
        <taxon>Hericiaceae</taxon>
        <taxon>Hericium</taxon>
    </lineage>
</organism>
<dbReference type="OrthoDB" id="3196471at2759"/>
<accession>A0A4Z0A9E3</accession>
<sequence>MMEVDVISEACYISAMPVEVLCDIFRTLRDAHQLTEIDDTNGRYPNLYQIPISHVCRHWRNIALHLPELWTSIVIHRGHKHLERVDAFLQRSKSLPLDMVIRWCPRCYENEDEEDLELEPFIPMHCVMSILIPHVHRWRSLDVGIDIWRTMAFLLEMLWPLRAPSLRRLRLVYIPSVLDEDFNVLGDEYNPFVPFGLSGVPMQLEEVSLESVYLDWDQCVFADLKSLTYSSSYEWINPTMHHVFYILVKSPGITTFHLEAELPDIMDDHIPVVELRLLQDLEIWIPQTMLLLQIFLQHLNMPALRSFSLQDNPGWSSGELLDVLMGREIGFDWEDIPSQLLRPSILQTLLGLRIQCPNPTLPRAQRLAFWGHLQNLRVLVLDNNPLSPDAGLQTALSDLLENYPYQGNDGQTSSILLPRLTSLIVMESSSESMRPFLEGRKNAGVPLKRIYADFAAVYDHPDILWMLDNLEVVGMVDGFQEAAKGNVETWLALDAEPIGTTRFQELLASVECDMRFSQWNIELPADITAWPTAYR</sequence>
<dbReference type="AlphaFoldDB" id="A0A4Z0A9E3"/>
<comment type="caution">
    <text evidence="2">The sequence shown here is derived from an EMBL/GenBank/DDBJ whole genome shotgun (WGS) entry which is preliminary data.</text>
</comment>
<dbReference type="SUPFAM" id="SSF81383">
    <property type="entry name" value="F-box domain"/>
    <property type="match status" value="1"/>
</dbReference>
<feature type="domain" description="F-box" evidence="1">
    <location>
        <begin position="13"/>
        <end position="75"/>
    </location>
</feature>
<dbReference type="InterPro" id="IPR001810">
    <property type="entry name" value="F-box_dom"/>
</dbReference>
<dbReference type="Gene3D" id="1.20.1280.50">
    <property type="match status" value="1"/>
</dbReference>
<protein>
    <recommendedName>
        <fullName evidence="1">F-box domain-containing protein</fullName>
    </recommendedName>
</protein>
<evidence type="ECO:0000313" key="2">
    <source>
        <dbReference type="EMBL" id="TFY82957.1"/>
    </source>
</evidence>
<name>A0A4Z0A9E3_9AGAM</name>
<evidence type="ECO:0000259" key="1">
    <source>
        <dbReference type="Pfam" id="PF12937"/>
    </source>
</evidence>